<dbReference type="PANTHER" id="PTHR32251:SF23">
    <property type="entry name" value="3-OXO-5-ALPHA-STEROID 4-DEHYDROGENASE (DUF1295)"/>
    <property type="match status" value="1"/>
</dbReference>
<proteinExistence type="predicted"/>
<keyword evidence="1" id="KW-0812">Transmembrane</keyword>
<feature type="transmembrane region" description="Helical" evidence="1">
    <location>
        <begin position="53"/>
        <end position="71"/>
    </location>
</feature>
<dbReference type="GO" id="GO:0016020">
    <property type="term" value="C:membrane"/>
    <property type="evidence" value="ECO:0007669"/>
    <property type="project" value="TreeGrafter"/>
</dbReference>
<feature type="transmembrane region" description="Helical" evidence="1">
    <location>
        <begin position="83"/>
        <end position="99"/>
    </location>
</feature>
<organism evidence="2 3">
    <name type="scientific">Phyllachora maydis</name>
    <dbReference type="NCBI Taxonomy" id="1825666"/>
    <lineage>
        <taxon>Eukaryota</taxon>
        <taxon>Fungi</taxon>
        <taxon>Dikarya</taxon>
        <taxon>Ascomycota</taxon>
        <taxon>Pezizomycotina</taxon>
        <taxon>Sordariomycetes</taxon>
        <taxon>Sordariomycetidae</taxon>
        <taxon>Phyllachorales</taxon>
        <taxon>Phyllachoraceae</taxon>
        <taxon>Phyllachora</taxon>
    </lineage>
</organism>
<accession>A0AAD9M8V8</accession>
<evidence type="ECO:0000256" key="1">
    <source>
        <dbReference type="SAM" id="Phobius"/>
    </source>
</evidence>
<sequence>MALPALATLEECADFSKTVTPFLPQLYALPANILNAVANRGSFFDLYTQTNPLITGFGLSLAFGAVFLVVAEINRNYSQVDRCWSLLPTFYVAHFNVWARLLGLPTKRLDTILLFSTLWSIRLTFNYWRKGGYTVGSEDYRWEIVRRQTPAWAFHVLNWTFISFMQSILLFLLAAPAYVVLLTNQFEPEVQAADLGHLAVEIGLVVFEIFADEQQWVFQNAKKEYQKAAKVTAGFHQEDLDRGFVHSGLWAYSRHPNFAAEQTIWLVLYQWGCYSIRRT</sequence>
<name>A0AAD9M8V8_9PEZI</name>
<dbReference type="Proteomes" id="UP001217918">
    <property type="component" value="Unassembled WGS sequence"/>
</dbReference>
<keyword evidence="1" id="KW-0472">Membrane</keyword>
<keyword evidence="1" id="KW-1133">Transmembrane helix</keyword>
<dbReference type="PANTHER" id="PTHR32251">
    <property type="entry name" value="3-OXO-5-ALPHA-STEROID 4-DEHYDROGENASE"/>
    <property type="match status" value="1"/>
</dbReference>
<evidence type="ECO:0000313" key="3">
    <source>
        <dbReference type="Proteomes" id="UP001217918"/>
    </source>
</evidence>
<feature type="transmembrane region" description="Helical" evidence="1">
    <location>
        <begin position="156"/>
        <end position="181"/>
    </location>
</feature>
<dbReference type="EMBL" id="JAQQPM010000001">
    <property type="protein sequence ID" value="KAK2067547.1"/>
    <property type="molecule type" value="Genomic_DNA"/>
</dbReference>
<gene>
    <name evidence="2" type="ORF">P8C59_001282</name>
</gene>
<protein>
    <submittedName>
        <fullName evidence="2">Uncharacterized protein</fullName>
    </submittedName>
</protein>
<dbReference type="AlphaFoldDB" id="A0AAD9M8V8"/>
<reference evidence="2" key="1">
    <citation type="journal article" date="2023" name="Mol. Plant Microbe Interact.">
        <title>Elucidating the Obligate Nature and Biological Capacity of an Invasive Fungal Corn Pathogen.</title>
        <authorList>
            <person name="MacCready J.S."/>
            <person name="Roggenkamp E.M."/>
            <person name="Gdanetz K."/>
            <person name="Chilvers M.I."/>
        </authorList>
    </citation>
    <scope>NUCLEOTIDE SEQUENCE</scope>
    <source>
        <strain evidence="2">PM02</strain>
    </source>
</reference>
<keyword evidence="3" id="KW-1185">Reference proteome</keyword>
<dbReference type="Pfam" id="PF06966">
    <property type="entry name" value="DUF1295"/>
    <property type="match status" value="1"/>
</dbReference>
<dbReference type="Gene3D" id="1.20.120.1630">
    <property type="match status" value="1"/>
</dbReference>
<comment type="caution">
    <text evidence="2">The sequence shown here is derived from an EMBL/GenBank/DDBJ whole genome shotgun (WGS) entry which is preliminary data.</text>
</comment>
<evidence type="ECO:0000313" key="2">
    <source>
        <dbReference type="EMBL" id="KAK2067547.1"/>
    </source>
</evidence>
<dbReference type="InterPro" id="IPR010721">
    <property type="entry name" value="UstE-like"/>
</dbReference>